<name>A0ABR0HDN1_9PEZI</name>
<dbReference type="RefSeq" id="XP_062765958.1">
    <property type="nucleotide sequence ID" value="XM_062905943.1"/>
</dbReference>
<proteinExistence type="predicted"/>
<keyword evidence="3" id="KW-1185">Reference proteome</keyword>
<feature type="region of interest" description="Disordered" evidence="1">
    <location>
        <begin position="240"/>
        <end position="274"/>
    </location>
</feature>
<dbReference type="EMBL" id="JAFFHB010000005">
    <property type="protein sequence ID" value="KAK4665992.1"/>
    <property type="molecule type" value="Genomic_DNA"/>
</dbReference>
<gene>
    <name evidence="2" type="ORF">QC763_0068210</name>
</gene>
<accession>A0ABR0HDN1</accession>
<evidence type="ECO:0000256" key="1">
    <source>
        <dbReference type="SAM" id="MobiDB-lite"/>
    </source>
</evidence>
<evidence type="ECO:0000313" key="2">
    <source>
        <dbReference type="EMBL" id="KAK4665992.1"/>
    </source>
</evidence>
<sequence length="274" mass="30106">GPPSHCSCTTFPPSPTSNVLFSSSKRRRSFLTDLKLFLEPPLFGAASNIKKKNKKNFVFSADDDGNLPWANRHGPGDGQRRLRIPGIITSRYRHKCLTPCNVSICRYSSESLSTANAVPVYTTNRYLVDSTAAALVAAHMDLREVSLRPSLCPRPSLRCSDEPAFPSRSYRAPLSVWMPRRHQPSGDIPQSAAEVDESSCPFPLPVYLQKQRHWPSAVPFLPPSEKAMSAYKRAFYPEKARGPAQIGPKQKGRAEGGWTGAGVEAGAGPSLREE</sequence>
<comment type="caution">
    <text evidence="2">The sequence shown here is derived from an EMBL/GenBank/DDBJ whole genome shotgun (WGS) entry which is preliminary data.</text>
</comment>
<protein>
    <submittedName>
        <fullName evidence="2">Uncharacterized protein</fullName>
    </submittedName>
</protein>
<reference evidence="2 3" key="1">
    <citation type="journal article" date="2023" name="bioRxiv">
        <title>High-quality genome assemblies of four members of thePodospora anserinaspecies complex.</title>
        <authorList>
            <person name="Ament-Velasquez S.L."/>
            <person name="Vogan A.A."/>
            <person name="Wallerman O."/>
            <person name="Hartmann F."/>
            <person name="Gautier V."/>
            <person name="Silar P."/>
            <person name="Giraud T."/>
            <person name="Johannesson H."/>
        </authorList>
    </citation>
    <scope>NUCLEOTIDE SEQUENCE [LARGE SCALE GENOMIC DNA]</scope>
    <source>
        <strain evidence="2 3">CBS 411.78</strain>
    </source>
</reference>
<feature type="compositionally biased region" description="Gly residues" evidence="1">
    <location>
        <begin position="255"/>
        <end position="265"/>
    </location>
</feature>
<dbReference type="Proteomes" id="UP001326199">
    <property type="component" value="Unassembled WGS sequence"/>
</dbReference>
<organism evidence="2 3">
    <name type="scientific">Podospora pseudopauciseta</name>
    <dbReference type="NCBI Taxonomy" id="2093780"/>
    <lineage>
        <taxon>Eukaryota</taxon>
        <taxon>Fungi</taxon>
        <taxon>Dikarya</taxon>
        <taxon>Ascomycota</taxon>
        <taxon>Pezizomycotina</taxon>
        <taxon>Sordariomycetes</taxon>
        <taxon>Sordariomycetidae</taxon>
        <taxon>Sordariales</taxon>
        <taxon>Podosporaceae</taxon>
        <taxon>Podospora</taxon>
    </lineage>
</organism>
<feature type="non-terminal residue" evidence="2">
    <location>
        <position position="1"/>
    </location>
</feature>
<evidence type="ECO:0000313" key="3">
    <source>
        <dbReference type="Proteomes" id="UP001326199"/>
    </source>
</evidence>
<dbReference type="GeneID" id="87926050"/>